<dbReference type="PANTHER" id="PTHR12360">
    <property type="entry name" value="NUCLEAR TRANSCRIPTION FACTOR, X-BOX BINDING 1 NFX1"/>
    <property type="match status" value="1"/>
</dbReference>
<name>A0A9X0DH43_9HELO</name>
<keyword evidence="5" id="KW-1133">Transmembrane helix</keyword>
<protein>
    <recommendedName>
        <fullName evidence="10">RING-type domain-containing protein</fullName>
    </recommendedName>
</protein>
<keyword evidence="2 4" id="KW-0863">Zinc-finger</keyword>
<dbReference type="AlphaFoldDB" id="A0A9X0DH43"/>
<dbReference type="GO" id="GO:0005634">
    <property type="term" value="C:nucleus"/>
    <property type="evidence" value="ECO:0007669"/>
    <property type="project" value="TreeGrafter"/>
</dbReference>
<sequence length="696" mass="79795">MFQGLPEYIATWVPGRSGPARQSVELDIVDTHGRSLAPNRSDRIMKDIENGLYDCPICHDTITARISEIWACHCCYQAYHPGCINNWATSSTWSPQIRPWTCPTCKFSHVSYPKPSCWCRKHDMSMLAITAGSCGHPCSKEHRCGTRHNCESYTCPSICHPGPCIQKECTDKCGEESPSDPVAPPPPLHYAGVSNNNTYVPPGGEPTRTMADIRREVENEHRNGTNFFGTRPRRNRSFIGFIHAGYSTDFLLYDLYVILPVLLSFNSLTILWAKTRLWRYTMPLLYQNFTEGKLRNYEQILCIGFAIILLVVNAIFWGSAILRISYCLKVKLGLSTSLTEWTPPDVPWRSIKIAISRLVSFFLWIVFFVLTICIPVVFIIGPGHAWKYKMEGTCNGFDTRIKLSEPYARYFGLENKTIPRIKYVSPHYTQTPGRYEYPSADDYESYASGIDLFDIIKVNATIPANNLTLTGQPFDEYWRIMGIYGDKPLHMDFDLQHHSWRMSEGTIVIDAENPSSYFYPGRMYKKLLPHHFYNPDFTNGLTPNFKTAIQNLTQVRNGTWTPTHLKGQDTQFPDLGLVIPNWWLFDKHCAYQSFMRVFRENVGTGGRIKDGVWRGWEKNSVREEVMRTMSYGYGGHNGLEVCARRNEYTWTTNGVKEREEGLGEDLLVPLGLMAVVRKRMRDEQGKLMFGCPWPEH</sequence>
<accession>A0A9X0DH43</accession>
<feature type="domain" description="PHD-type" evidence="6">
    <location>
        <begin position="52"/>
        <end position="108"/>
    </location>
</feature>
<dbReference type="InterPro" id="IPR019787">
    <property type="entry name" value="Znf_PHD-finger"/>
</dbReference>
<evidence type="ECO:0000259" key="6">
    <source>
        <dbReference type="PROSITE" id="PS50016"/>
    </source>
</evidence>
<comment type="caution">
    <text evidence="8">The sequence shown here is derived from an EMBL/GenBank/DDBJ whole genome shotgun (WGS) entry which is preliminary data.</text>
</comment>
<feature type="transmembrane region" description="Helical" evidence="5">
    <location>
        <begin position="358"/>
        <end position="380"/>
    </location>
</feature>
<reference evidence="8" key="1">
    <citation type="submission" date="2022-11" db="EMBL/GenBank/DDBJ databases">
        <title>Genome Resource of Sclerotinia nivalis Strain SnTB1, a Plant Pathogen Isolated from American Ginseng.</title>
        <authorList>
            <person name="Fan S."/>
        </authorList>
    </citation>
    <scope>NUCLEOTIDE SEQUENCE</scope>
    <source>
        <strain evidence="8">SnTB1</strain>
    </source>
</reference>
<proteinExistence type="predicted"/>
<keyword evidence="1" id="KW-0479">Metal-binding</keyword>
<dbReference type="EMBL" id="JAPEIS010000013">
    <property type="protein sequence ID" value="KAJ8060558.1"/>
    <property type="molecule type" value="Genomic_DNA"/>
</dbReference>
<dbReference type="GO" id="GO:0000981">
    <property type="term" value="F:DNA-binding transcription factor activity, RNA polymerase II-specific"/>
    <property type="evidence" value="ECO:0007669"/>
    <property type="project" value="TreeGrafter"/>
</dbReference>
<evidence type="ECO:0000256" key="3">
    <source>
        <dbReference type="ARBA" id="ARBA00022833"/>
    </source>
</evidence>
<keyword evidence="5" id="KW-0472">Membrane</keyword>
<dbReference type="InterPro" id="IPR011011">
    <property type="entry name" value="Znf_FYVE_PHD"/>
</dbReference>
<evidence type="ECO:0000313" key="9">
    <source>
        <dbReference type="Proteomes" id="UP001152300"/>
    </source>
</evidence>
<dbReference type="PANTHER" id="PTHR12360:SF12">
    <property type="entry name" value="TRANSCRIPTIONAL REPRESSOR NF-X1"/>
    <property type="match status" value="1"/>
</dbReference>
<evidence type="ECO:0000256" key="4">
    <source>
        <dbReference type="PROSITE-ProRule" id="PRU00175"/>
    </source>
</evidence>
<evidence type="ECO:0000256" key="1">
    <source>
        <dbReference type="ARBA" id="ARBA00022723"/>
    </source>
</evidence>
<dbReference type="PROSITE" id="PS50089">
    <property type="entry name" value="ZF_RING_2"/>
    <property type="match status" value="1"/>
</dbReference>
<dbReference type="PROSITE" id="PS01359">
    <property type="entry name" value="ZF_PHD_1"/>
    <property type="match status" value="1"/>
</dbReference>
<feature type="transmembrane region" description="Helical" evidence="5">
    <location>
        <begin position="300"/>
        <end position="322"/>
    </location>
</feature>
<dbReference type="Proteomes" id="UP001152300">
    <property type="component" value="Unassembled WGS sequence"/>
</dbReference>
<feature type="transmembrane region" description="Helical" evidence="5">
    <location>
        <begin position="250"/>
        <end position="273"/>
    </location>
</feature>
<gene>
    <name evidence="8" type="ORF">OCU04_010873</name>
</gene>
<dbReference type="GO" id="GO:0008270">
    <property type="term" value="F:zinc ion binding"/>
    <property type="evidence" value="ECO:0007669"/>
    <property type="project" value="UniProtKB-KW"/>
</dbReference>
<evidence type="ECO:0000256" key="2">
    <source>
        <dbReference type="ARBA" id="ARBA00022771"/>
    </source>
</evidence>
<dbReference type="GO" id="GO:0000122">
    <property type="term" value="P:negative regulation of transcription by RNA polymerase II"/>
    <property type="evidence" value="ECO:0007669"/>
    <property type="project" value="TreeGrafter"/>
</dbReference>
<dbReference type="SUPFAM" id="SSF57903">
    <property type="entry name" value="FYVE/PHD zinc finger"/>
    <property type="match status" value="1"/>
</dbReference>
<dbReference type="InterPro" id="IPR001841">
    <property type="entry name" value="Znf_RING"/>
</dbReference>
<dbReference type="OrthoDB" id="6512771at2759"/>
<dbReference type="PROSITE" id="PS50016">
    <property type="entry name" value="ZF_PHD_2"/>
    <property type="match status" value="1"/>
</dbReference>
<dbReference type="GO" id="GO:0000977">
    <property type="term" value="F:RNA polymerase II transcription regulatory region sequence-specific DNA binding"/>
    <property type="evidence" value="ECO:0007669"/>
    <property type="project" value="TreeGrafter"/>
</dbReference>
<keyword evidence="9" id="KW-1185">Reference proteome</keyword>
<organism evidence="8 9">
    <name type="scientific">Sclerotinia nivalis</name>
    <dbReference type="NCBI Taxonomy" id="352851"/>
    <lineage>
        <taxon>Eukaryota</taxon>
        <taxon>Fungi</taxon>
        <taxon>Dikarya</taxon>
        <taxon>Ascomycota</taxon>
        <taxon>Pezizomycotina</taxon>
        <taxon>Leotiomycetes</taxon>
        <taxon>Helotiales</taxon>
        <taxon>Sclerotiniaceae</taxon>
        <taxon>Sclerotinia</taxon>
    </lineage>
</organism>
<evidence type="ECO:0000259" key="7">
    <source>
        <dbReference type="PROSITE" id="PS50089"/>
    </source>
</evidence>
<keyword evidence="5" id="KW-0812">Transmembrane</keyword>
<keyword evidence="3" id="KW-0862">Zinc</keyword>
<feature type="domain" description="RING-type" evidence="7">
    <location>
        <begin position="55"/>
        <end position="106"/>
    </location>
</feature>
<evidence type="ECO:0008006" key="10">
    <source>
        <dbReference type="Google" id="ProtNLM"/>
    </source>
</evidence>
<dbReference type="InterPro" id="IPR019786">
    <property type="entry name" value="Zinc_finger_PHD-type_CS"/>
</dbReference>
<dbReference type="InterPro" id="IPR034078">
    <property type="entry name" value="NFX1_fam"/>
</dbReference>
<evidence type="ECO:0000256" key="5">
    <source>
        <dbReference type="SAM" id="Phobius"/>
    </source>
</evidence>
<evidence type="ECO:0000313" key="8">
    <source>
        <dbReference type="EMBL" id="KAJ8060558.1"/>
    </source>
</evidence>